<protein>
    <recommendedName>
        <fullName evidence="4">Glutamine amidotransferase type-2 domain-containing protein</fullName>
    </recommendedName>
</protein>
<dbReference type="AlphaFoldDB" id="A0A1M5P8Q1"/>
<accession>A0A1M5P8Q1</accession>
<evidence type="ECO:0000313" key="2">
    <source>
        <dbReference type="EMBL" id="SHG97809.1"/>
    </source>
</evidence>
<keyword evidence="1" id="KW-0315">Glutamine amidotransferase</keyword>
<evidence type="ECO:0008006" key="4">
    <source>
        <dbReference type="Google" id="ProtNLM"/>
    </source>
</evidence>
<organism evidence="2 3">
    <name type="scientific">Hydrocarboniphaga daqingensis</name>
    <dbReference type="NCBI Taxonomy" id="490188"/>
    <lineage>
        <taxon>Bacteria</taxon>
        <taxon>Pseudomonadati</taxon>
        <taxon>Pseudomonadota</taxon>
        <taxon>Gammaproteobacteria</taxon>
        <taxon>Nevskiales</taxon>
        <taxon>Nevskiaceae</taxon>
        <taxon>Hydrocarboniphaga</taxon>
    </lineage>
</organism>
<dbReference type="InterPro" id="IPR029055">
    <property type="entry name" value="Ntn_hydrolases_N"/>
</dbReference>
<sequence length="214" mass="23901">MCVILHKPAGVAIAPQLLRAAASLNRDGWGLMGFDRNGRFLLQRHARVDVDQVIDTVRGLRDAELALHLRMLTRGSTHERNLHPVAVDGDEPADDDVYLMHNGTIGGLATPEVGHSDSWHFARRVLGPLLRGNPDLLDQDAFRQLVALALGPDNKAVLLQRSSGRLHIINRHYGAEFDGLWCSSTRWIDQRLLTLRSAPQPQQRSLATERLHFI</sequence>
<dbReference type="OrthoDB" id="9149487at2"/>
<keyword evidence="3" id="KW-1185">Reference proteome</keyword>
<dbReference type="InterPro" id="IPR026869">
    <property type="entry name" value="EgtC-like"/>
</dbReference>
<dbReference type="SUPFAM" id="SSF56235">
    <property type="entry name" value="N-terminal nucleophile aminohydrolases (Ntn hydrolases)"/>
    <property type="match status" value="1"/>
</dbReference>
<gene>
    <name evidence="2" type="ORF">SAMN04488068_2075</name>
</gene>
<proteinExistence type="predicted"/>
<dbReference type="Pfam" id="PF13230">
    <property type="entry name" value="GATase_4"/>
    <property type="match status" value="1"/>
</dbReference>
<name>A0A1M5P8Q1_9GAMM</name>
<dbReference type="Proteomes" id="UP000199758">
    <property type="component" value="Unassembled WGS sequence"/>
</dbReference>
<evidence type="ECO:0000256" key="1">
    <source>
        <dbReference type="ARBA" id="ARBA00022962"/>
    </source>
</evidence>
<evidence type="ECO:0000313" key="3">
    <source>
        <dbReference type="Proteomes" id="UP000199758"/>
    </source>
</evidence>
<dbReference type="EMBL" id="FQWZ01000004">
    <property type="protein sequence ID" value="SHG97809.1"/>
    <property type="molecule type" value="Genomic_DNA"/>
</dbReference>
<dbReference type="Gene3D" id="3.60.20.10">
    <property type="entry name" value="Glutamine Phosphoribosylpyrophosphate, subunit 1, domain 1"/>
    <property type="match status" value="1"/>
</dbReference>
<dbReference type="RefSeq" id="WP_072897185.1">
    <property type="nucleotide sequence ID" value="NZ_FQWZ01000004.1"/>
</dbReference>
<dbReference type="STRING" id="490188.SAMN04488068_2075"/>
<reference evidence="2 3" key="1">
    <citation type="submission" date="2016-11" db="EMBL/GenBank/DDBJ databases">
        <authorList>
            <person name="Jaros S."/>
            <person name="Januszkiewicz K."/>
            <person name="Wedrychowicz H."/>
        </authorList>
    </citation>
    <scope>NUCLEOTIDE SEQUENCE [LARGE SCALE GENOMIC DNA]</scope>
    <source>
        <strain evidence="2 3">CGMCC 1.7049</strain>
    </source>
</reference>